<gene>
    <name evidence="4" type="ORF">ACFQ4A_03960</name>
</gene>
<dbReference type="InterPro" id="IPR018376">
    <property type="entry name" value="Enoyl-CoA_hyd/isom_CS"/>
</dbReference>
<keyword evidence="5" id="KW-1185">Reference proteome</keyword>
<dbReference type="InterPro" id="IPR014748">
    <property type="entry name" value="Enoyl-CoA_hydra_C"/>
</dbReference>
<comment type="caution">
    <text evidence="4">The sequence shown here is derived from an EMBL/GenBank/DDBJ whole genome shotgun (WGS) entry which is preliminary data.</text>
</comment>
<evidence type="ECO:0000256" key="2">
    <source>
        <dbReference type="ARBA" id="ARBA00023239"/>
    </source>
</evidence>
<dbReference type="Pfam" id="PF00378">
    <property type="entry name" value="ECH_1"/>
    <property type="match status" value="1"/>
</dbReference>
<dbReference type="EMBL" id="JBHTNH010000003">
    <property type="protein sequence ID" value="MFD1360832.1"/>
    <property type="molecule type" value="Genomic_DNA"/>
</dbReference>
<dbReference type="CDD" id="cd06558">
    <property type="entry name" value="crotonase-like"/>
    <property type="match status" value="1"/>
</dbReference>
<evidence type="ECO:0000256" key="3">
    <source>
        <dbReference type="RuleBase" id="RU003707"/>
    </source>
</evidence>
<accession>A0ABW3ZR41</accession>
<protein>
    <submittedName>
        <fullName evidence="4">Enoyl-CoA hydratase-related protein</fullName>
    </submittedName>
</protein>
<reference evidence="5" key="1">
    <citation type="journal article" date="2019" name="Int. J. Syst. Evol. Microbiol.">
        <title>The Global Catalogue of Microorganisms (GCM) 10K type strain sequencing project: providing services to taxonomists for standard genome sequencing and annotation.</title>
        <authorList>
            <consortium name="The Broad Institute Genomics Platform"/>
            <consortium name="The Broad Institute Genome Sequencing Center for Infectious Disease"/>
            <person name="Wu L."/>
            <person name="Ma J."/>
        </authorList>
    </citation>
    <scope>NUCLEOTIDE SEQUENCE [LARGE SCALE GENOMIC DNA]</scope>
    <source>
        <strain evidence="5">CCUG 54822</strain>
    </source>
</reference>
<dbReference type="PANTHER" id="PTHR11941">
    <property type="entry name" value="ENOYL-COA HYDRATASE-RELATED"/>
    <property type="match status" value="1"/>
</dbReference>
<dbReference type="PANTHER" id="PTHR11941:SF54">
    <property type="entry name" value="ENOYL-COA HYDRATASE, MITOCHONDRIAL"/>
    <property type="match status" value="1"/>
</dbReference>
<dbReference type="Gene3D" id="3.90.226.10">
    <property type="entry name" value="2-enoyl-CoA Hydratase, Chain A, domain 1"/>
    <property type="match status" value="1"/>
</dbReference>
<sequence length="258" mass="28224">MEHIKVKIDNYIAEITIDRPEQLNTFNYQALVELADVLEDIKLSKDVRVVMITGAGDKAFSAGADLKERRTLSEKEVKRNVNKIRDVFITLEELPQPSIAAINGYALGGGFELTLACDFRIAAEDAVVGLPEVSWAIVPGGGGTQRLTRLIGISRAKEWILTARRFKAEEAVVSGVINKAVPRDDLLNEVNSLAEEILGNGPLAVAQAKYAINNGANADTYTGLKIESQAYDRIIPTSDRVEALEAFKEKRAPVFKGE</sequence>
<dbReference type="InterPro" id="IPR029045">
    <property type="entry name" value="ClpP/crotonase-like_dom_sf"/>
</dbReference>
<comment type="similarity">
    <text evidence="1 3">Belongs to the enoyl-CoA hydratase/isomerase family.</text>
</comment>
<evidence type="ECO:0000313" key="4">
    <source>
        <dbReference type="EMBL" id="MFD1360832.1"/>
    </source>
</evidence>
<evidence type="ECO:0000256" key="1">
    <source>
        <dbReference type="ARBA" id="ARBA00005254"/>
    </source>
</evidence>
<proteinExistence type="inferred from homology"/>
<evidence type="ECO:0000313" key="5">
    <source>
        <dbReference type="Proteomes" id="UP001597178"/>
    </source>
</evidence>
<dbReference type="Gene3D" id="1.10.12.10">
    <property type="entry name" value="Lyase 2-enoyl-coa Hydratase, Chain A, domain 2"/>
    <property type="match status" value="1"/>
</dbReference>
<name>A0ABW3ZR41_9BACI</name>
<dbReference type="RefSeq" id="WP_382397794.1">
    <property type="nucleotide sequence ID" value="NZ_JBHTNH010000003.1"/>
</dbReference>
<keyword evidence="2" id="KW-0456">Lyase</keyword>
<dbReference type="Proteomes" id="UP001597178">
    <property type="component" value="Unassembled WGS sequence"/>
</dbReference>
<organism evidence="4 5">
    <name type="scientific">Lentibacillus salinarum</name>
    <dbReference type="NCBI Taxonomy" id="446820"/>
    <lineage>
        <taxon>Bacteria</taxon>
        <taxon>Bacillati</taxon>
        <taxon>Bacillota</taxon>
        <taxon>Bacilli</taxon>
        <taxon>Bacillales</taxon>
        <taxon>Bacillaceae</taxon>
        <taxon>Lentibacillus</taxon>
    </lineage>
</organism>
<dbReference type="SUPFAM" id="SSF52096">
    <property type="entry name" value="ClpP/crotonase"/>
    <property type="match status" value="1"/>
</dbReference>
<dbReference type="PROSITE" id="PS00166">
    <property type="entry name" value="ENOYL_COA_HYDRATASE"/>
    <property type="match status" value="1"/>
</dbReference>
<dbReference type="InterPro" id="IPR001753">
    <property type="entry name" value="Enoyl-CoA_hydra/iso"/>
</dbReference>